<keyword evidence="5" id="KW-0408">Iron</keyword>
<evidence type="ECO:0008006" key="11">
    <source>
        <dbReference type="Google" id="ProtNLM"/>
    </source>
</evidence>
<dbReference type="InterPro" id="IPR006066">
    <property type="entry name" value="NO2/SO3_Rdtase_FeS/sirohaem_BS"/>
</dbReference>
<keyword evidence="10" id="KW-1185">Reference proteome</keyword>
<dbReference type="PANTHER" id="PTHR43809">
    <property type="entry name" value="NITRITE REDUCTASE (NADH) LARGE SUBUNIT"/>
    <property type="match status" value="1"/>
</dbReference>
<evidence type="ECO:0000313" key="10">
    <source>
        <dbReference type="Proteomes" id="UP001154240"/>
    </source>
</evidence>
<feature type="domain" description="Nitrite/sulphite reductase 4Fe-4S" evidence="7">
    <location>
        <begin position="82"/>
        <end position="210"/>
    </location>
</feature>
<reference evidence="9" key="2">
    <citation type="submission" date="2022-10" db="EMBL/GenBank/DDBJ databases">
        <authorList>
            <person name="Aronson H.S."/>
        </authorList>
    </citation>
    <scope>NUCLEOTIDE SEQUENCE</scope>
    <source>
        <strain evidence="9">RS19-109</strain>
    </source>
</reference>
<dbReference type="Pfam" id="PF01077">
    <property type="entry name" value="NIR_SIR"/>
    <property type="match status" value="1"/>
</dbReference>
<proteinExistence type="predicted"/>
<evidence type="ECO:0000256" key="3">
    <source>
        <dbReference type="ARBA" id="ARBA00022723"/>
    </source>
</evidence>
<dbReference type="SUPFAM" id="SSF55124">
    <property type="entry name" value="Nitrite/Sulfite reductase N-terminal domain-like"/>
    <property type="match status" value="1"/>
</dbReference>
<dbReference type="GO" id="GO:0046872">
    <property type="term" value="F:metal ion binding"/>
    <property type="evidence" value="ECO:0007669"/>
    <property type="project" value="UniProtKB-KW"/>
</dbReference>
<keyword evidence="4" id="KW-0560">Oxidoreductase</keyword>
<dbReference type="InterPro" id="IPR005117">
    <property type="entry name" value="NiRdtase/SiRdtase_haem-b_fer"/>
</dbReference>
<dbReference type="InterPro" id="IPR045854">
    <property type="entry name" value="NO2/SO3_Rdtase_4Fe4S_sf"/>
</dbReference>
<evidence type="ECO:0000256" key="2">
    <source>
        <dbReference type="ARBA" id="ARBA00022617"/>
    </source>
</evidence>
<dbReference type="Gene3D" id="3.30.413.10">
    <property type="entry name" value="Sulfite Reductase Hemoprotein, domain 1"/>
    <property type="match status" value="1"/>
</dbReference>
<keyword evidence="3" id="KW-0479">Metal-binding</keyword>
<keyword evidence="2" id="KW-0349">Heme</keyword>
<name>A0A9X4MFT8_9BACT</name>
<organism evidence="9 10">
    <name type="scientific">Thiovibrio frasassiensis</name>
    <dbReference type="NCBI Taxonomy" id="2984131"/>
    <lineage>
        <taxon>Bacteria</taxon>
        <taxon>Pseudomonadati</taxon>
        <taxon>Thermodesulfobacteriota</taxon>
        <taxon>Desulfobulbia</taxon>
        <taxon>Desulfobulbales</taxon>
        <taxon>Thiovibrionaceae</taxon>
        <taxon>Thiovibrio</taxon>
    </lineage>
</organism>
<dbReference type="Proteomes" id="UP001154240">
    <property type="component" value="Unassembled WGS sequence"/>
</dbReference>
<feature type="domain" description="Nitrite/Sulfite reductase ferredoxin-like" evidence="8">
    <location>
        <begin position="10"/>
        <end position="67"/>
    </location>
</feature>
<dbReference type="EMBL" id="JAPHEH010000001">
    <property type="protein sequence ID" value="MDG4475541.1"/>
    <property type="molecule type" value="Genomic_DNA"/>
</dbReference>
<keyword evidence="6" id="KW-0411">Iron-sulfur</keyword>
<sequence>MTTENERPKSYNVVPGPKMGVVTPEFLEKIAAIARKHSIPMLKITEAQRLALLGHDPEQVAQIWQELGLEAGPQKPVGIHYIKSCPGMKWCKFGRQDSLALGEKIGAALLSMPLPAKTKVGISGCPMNCCESFVRDIGVFGKKNGWTLIFGGNGGGLPRIGDIIAQDLNDEEVISLAKRCLEYYAANARNKERSARFMERTDLAQFKGAVQAG</sequence>
<evidence type="ECO:0000256" key="4">
    <source>
        <dbReference type="ARBA" id="ARBA00023002"/>
    </source>
</evidence>
<dbReference type="GO" id="GO:0020037">
    <property type="term" value="F:heme binding"/>
    <property type="evidence" value="ECO:0007669"/>
    <property type="project" value="InterPro"/>
</dbReference>
<reference evidence="9" key="1">
    <citation type="journal article" date="2022" name="bioRxiv">
        <title>Thiovibrio frasassiensisgen. nov., sp. nov., an autotrophic, elemental sulfur disproportionating bacterium isolated from sulfidic karst sediment, and proposal of Thiovibrionaceae fam. nov.</title>
        <authorList>
            <person name="Aronson H."/>
            <person name="Thomas C."/>
            <person name="Bhattacharyya M."/>
            <person name="Eckstein S."/>
            <person name="Jensen S."/>
            <person name="Barco R."/>
            <person name="Macalady J."/>
            <person name="Amend J."/>
        </authorList>
    </citation>
    <scope>NUCLEOTIDE SEQUENCE</scope>
    <source>
        <strain evidence="9">RS19-109</strain>
    </source>
</reference>
<dbReference type="PROSITE" id="PS00365">
    <property type="entry name" value="NIR_SIR"/>
    <property type="match status" value="1"/>
</dbReference>
<comment type="caution">
    <text evidence="9">The sequence shown here is derived from an EMBL/GenBank/DDBJ whole genome shotgun (WGS) entry which is preliminary data.</text>
</comment>
<dbReference type="RefSeq" id="WP_307632514.1">
    <property type="nucleotide sequence ID" value="NZ_JAPHEH010000001.1"/>
</dbReference>
<dbReference type="PIRSF" id="PIRSF037487">
    <property type="entry name" value="Sulfite_red_assimil"/>
    <property type="match status" value="1"/>
</dbReference>
<dbReference type="GO" id="GO:0016491">
    <property type="term" value="F:oxidoreductase activity"/>
    <property type="evidence" value="ECO:0007669"/>
    <property type="project" value="UniProtKB-KW"/>
</dbReference>
<dbReference type="InterPro" id="IPR006067">
    <property type="entry name" value="NO2/SO3_Rdtase_4Fe4S_dom"/>
</dbReference>
<evidence type="ECO:0000256" key="5">
    <source>
        <dbReference type="ARBA" id="ARBA00023004"/>
    </source>
</evidence>
<keyword evidence="1" id="KW-0004">4Fe-4S</keyword>
<evidence type="ECO:0000256" key="1">
    <source>
        <dbReference type="ARBA" id="ARBA00022485"/>
    </source>
</evidence>
<evidence type="ECO:0000259" key="8">
    <source>
        <dbReference type="Pfam" id="PF03460"/>
    </source>
</evidence>
<dbReference type="SUPFAM" id="SSF56014">
    <property type="entry name" value="Nitrite and sulphite reductase 4Fe-4S domain-like"/>
    <property type="match status" value="1"/>
</dbReference>
<dbReference type="InterPro" id="IPR052034">
    <property type="entry name" value="NasD-like"/>
</dbReference>
<dbReference type="GO" id="GO:0051539">
    <property type="term" value="F:4 iron, 4 sulfur cluster binding"/>
    <property type="evidence" value="ECO:0007669"/>
    <property type="project" value="UniProtKB-KW"/>
</dbReference>
<dbReference type="InterPro" id="IPR036136">
    <property type="entry name" value="Nit/Sulf_reduc_fer-like_dom_sf"/>
</dbReference>
<dbReference type="Pfam" id="PF03460">
    <property type="entry name" value="NIR_SIR_ferr"/>
    <property type="match status" value="1"/>
</dbReference>
<dbReference type="InterPro" id="IPR017220">
    <property type="entry name" value="Sulphite_reductase_assimil"/>
</dbReference>
<accession>A0A9X4MFT8</accession>
<evidence type="ECO:0000256" key="6">
    <source>
        <dbReference type="ARBA" id="ARBA00023014"/>
    </source>
</evidence>
<gene>
    <name evidence="9" type="ORF">OLX77_05125</name>
</gene>
<evidence type="ECO:0000259" key="7">
    <source>
        <dbReference type="Pfam" id="PF01077"/>
    </source>
</evidence>
<dbReference type="PANTHER" id="PTHR43809:SF1">
    <property type="entry name" value="NITRITE REDUCTASE (NADH) LARGE SUBUNIT"/>
    <property type="match status" value="1"/>
</dbReference>
<protein>
    <recommendedName>
        <fullName evidence="11">Sulfite reductase, assimilatory-type</fullName>
    </recommendedName>
</protein>
<dbReference type="PRINTS" id="PR00397">
    <property type="entry name" value="SIROHAEM"/>
</dbReference>
<dbReference type="AlphaFoldDB" id="A0A9X4MFT8"/>
<evidence type="ECO:0000313" key="9">
    <source>
        <dbReference type="EMBL" id="MDG4475541.1"/>
    </source>
</evidence>